<gene>
    <name evidence="6" type="ORF">K2173_004553</name>
</gene>
<keyword evidence="7" id="KW-1185">Reference proteome</keyword>
<name>A0AAV8T5B1_9ROSI</name>
<comment type="caution">
    <text evidence="6">The sequence shown here is derived from an EMBL/GenBank/DDBJ whole genome shotgun (WGS) entry which is preliminary data.</text>
</comment>
<dbReference type="GO" id="GO:0000976">
    <property type="term" value="F:transcription cis-regulatory region binding"/>
    <property type="evidence" value="ECO:0007669"/>
    <property type="project" value="TreeGrafter"/>
</dbReference>
<organism evidence="6 7">
    <name type="scientific">Erythroxylum novogranatense</name>
    <dbReference type="NCBI Taxonomy" id="1862640"/>
    <lineage>
        <taxon>Eukaryota</taxon>
        <taxon>Viridiplantae</taxon>
        <taxon>Streptophyta</taxon>
        <taxon>Embryophyta</taxon>
        <taxon>Tracheophyta</taxon>
        <taxon>Spermatophyta</taxon>
        <taxon>Magnoliopsida</taxon>
        <taxon>eudicotyledons</taxon>
        <taxon>Gunneridae</taxon>
        <taxon>Pentapetalae</taxon>
        <taxon>rosids</taxon>
        <taxon>fabids</taxon>
        <taxon>Malpighiales</taxon>
        <taxon>Erythroxylaceae</taxon>
        <taxon>Erythroxylum</taxon>
    </lineage>
</organism>
<dbReference type="GO" id="GO:0030154">
    <property type="term" value="P:cell differentiation"/>
    <property type="evidence" value="ECO:0007669"/>
    <property type="project" value="TreeGrafter"/>
</dbReference>
<dbReference type="PROSITE" id="PS50090">
    <property type="entry name" value="MYB_LIKE"/>
    <property type="match status" value="1"/>
</dbReference>
<keyword evidence="4" id="KW-0812">Transmembrane</keyword>
<reference evidence="6 7" key="1">
    <citation type="submission" date="2021-09" db="EMBL/GenBank/DDBJ databases">
        <title>Genomic insights and catalytic innovation underlie evolution of tropane alkaloids biosynthesis.</title>
        <authorList>
            <person name="Wang Y.-J."/>
            <person name="Tian T."/>
            <person name="Huang J.-P."/>
            <person name="Huang S.-X."/>
        </authorList>
    </citation>
    <scope>NUCLEOTIDE SEQUENCE [LARGE SCALE GENOMIC DNA]</scope>
    <source>
        <strain evidence="6">KIB-2018</strain>
        <tissue evidence="6">Leaf</tissue>
    </source>
</reference>
<evidence type="ECO:0000313" key="6">
    <source>
        <dbReference type="EMBL" id="KAJ8761743.1"/>
    </source>
</evidence>
<dbReference type="CDD" id="cd00167">
    <property type="entry name" value="SANT"/>
    <property type="match status" value="1"/>
</dbReference>
<feature type="transmembrane region" description="Helical" evidence="4">
    <location>
        <begin position="38"/>
        <end position="58"/>
    </location>
</feature>
<dbReference type="GO" id="GO:0005634">
    <property type="term" value="C:nucleus"/>
    <property type="evidence" value="ECO:0007669"/>
    <property type="project" value="UniProtKB-SubCell"/>
</dbReference>
<dbReference type="Proteomes" id="UP001159364">
    <property type="component" value="Linkage Group LG06"/>
</dbReference>
<dbReference type="InterPro" id="IPR001005">
    <property type="entry name" value="SANT/Myb"/>
</dbReference>
<keyword evidence="2" id="KW-0238">DNA-binding</keyword>
<dbReference type="PANTHER" id="PTHR47998">
    <property type="entry name" value="TRANSCRIPTION FACTOR MYB51-LIKE ISOFORM X1"/>
    <property type="match status" value="1"/>
</dbReference>
<dbReference type="Gene3D" id="1.10.10.60">
    <property type="entry name" value="Homeodomain-like"/>
    <property type="match status" value="1"/>
</dbReference>
<keyword evidence="3" id="KW-0539">Nucleus</keyword>
<feature type="domain" description="Myb-like" evidence="5">
    <location>
        <begin position="22"/>
        <end position="97"/>
    </location>
</feature>
<keyword evidence="4" id="KW-0472">Membrane</keyword>
<dbReference type="PANTHER" id="PTHR47998:SF3">
    <property type="entry name" value="TRANSCRIPTION FACTOR TRY-LIKE"/>
    <property type="match status" value="1"/>
</dbReference>
<evidence type="ECO:0000259" key="5">
    <source>
        <dbReference type="PROSITE" id="PS50090"/>
    </source>
</evidence>
<evidence type="ECO:0000256" key="1">
    <source>
        <dbReference type="ARBA" id="ARBA00004123"/>
    </source>
</evidence>
<dbReference type="AlphaFoldDB" id="A0AAV8T5B1"/>
<evidence type="ECO:0000313" key="7">
    <source>
        <dbReference type="Proteomes" id="UP001159364"/>
    </source>
</evidence>
<dbReference type="GO" id="GO:0006355">
    <property type="term" value="P:regulation of DNA-templated transcription"/>
    <property type="evidence" value="ECO:0007669"/>
    <property type="project" value="TreeGrafter"/>
</dbReference>
<keyword evidence="4" id="KW-1133">Transmembrane helix</keyword>
<evidence type="ECO:0000256" key="4">
    <source>
        <dbReference type="SAM" id="Phobius"/>
    </source>
</evidence>
<proteinExistence type="predicted"/>
<dbReference type="EMBL" id="JAIWQS010000006">
    <property type="protein sequence ID" value="KAJ8761743.1"/>
    <property type="molecule type" value="Genomic_DNA"/>
</dbReference>
<dbReference type="InterPro" id="IPR015495">
    <property type="entry name" value="Myb_TF_plants"/>
</dbReference>
<accession>A0AAV8T5B1</accession>
<evidence type="ECO:0000256" key="2">
    <source>
        <dbReference type="ARBA" id="ARBA00023125"/>
    </source>
</evidence>
<protein>
    <recommendedName>
        <fullName evidence="5">Myb-like domain-containing protein</fullName>
    </recommendedName>
</protein>
<evidence type="ECO:0000256" key="3">
    <source>
        <dbReference type="ARBA" id="ARBA00023242"/>
    </source>
</evidence>
<comment type="subcellular location">
    <subcellularLocation>
        <location evidence="1">Nucleus</location>
    </subcellularLocation>
</comment>
<sequence>MADFNNHTSDNSTSKCTKVVKNEDTKCLDFTEDEETLIARMFSLVGARYCWFYFLLVFKFSLQLQLRSIYVSRWSLIAGRIPGRSAEQIEKYWTSKFCSSSSNE</sequence>